<dbReference type="Proteomes" id="UP000254079">
    <property type="component" value="Unassembled WGS sequence"/>
</dbReference>
<accession>A0A377AYC3</accession>
<gene>
    <name evidence="1" type="ORF">NCTC8622_07970</name>
</gene>
<name>A0A377AYC3_ECOLX</name>
<reference evidence="1 2" key="1">
    <citation type="submission" date="2018-06" db="EMBL/GenBank/DDBJ databases">
        <authorList>
            <consortium name="Pathogen Informatics"/>
            <person name="Doyle S."/>
        </authorList>
    </citation>
    <scope>NUCLEOTIDE SEQUENCE [LARGE SCALE GENOMIC DNA]</scope>
    <source>
        <strain evidence="1 2">NCTC8622</strain>
    </source>
</reference>
<dbReference type="EMBL" id="UGCP01000006">
    <property type="protein sequence ID" value="STL40447.1"/>
    <property type="molecule type" value="Genomic_DNA"/>
</dbReference>
<protein>
    <submittedName>
        <fullName evidence="1">Uncharacterized protein</fullName>
    </submittedName>
</protein>
<dbReference type="AlphaFoldDB" id="A0A377AYC3"/>
<organism evidence="1 2">
    <name type="scientific">Escherichia coli</name>
    <dbReference type="NCBI Taxonomy" id="562"/>
    <lineage>
        <taxon>Bacteria</taxon>
        <taxon>Pseudomonadati</taxon>
        <taxon>Pseudomonadota</taxon>
        <taxon>Gammaproteobacteria</taxon>
        <taxon>Enterobacterales</taxon>
        <taxon>Enterobacteriaceae</taxon>
        <taxon>Escherichia</taxon>
    </lineage>
</organism>
<evidence type="ECO:0000313" key="2">
    <source>
        <dbReference type="Proteomes" id="UP000254079"/>
    </source>
</evidence>
<proteinExistence type="predicted"/>
<evidence type="ECO:0000313" key="1">
    <source>
        <dbReference type="EMBL" id="STL40447.1"/>
    </source>
</evidence>
<sequence>MSYSLMSMKMVVLDTNFCTKAMSLNVMNMVFLSKA</sequence>